<keyword evidence="3" id="KW-1185">Reference proteome</keyword>
<sequence>MIENVTAVCCEQTVSASDKVEDMIPSSGAAADTDTCSVSNSALGGDNENRAKETVHFPRTPVRVVTPLQRRSPLGHLTPPATPLCRTPPLAVPCTPDGERLPPNHSKSLCPNDQDERFQTPTVKTPMLAADQESPVKHRHQRRKFLDNYFFLKNLNALPLTPERKKERDAGPFCRRALQFPSPNTSMHSVGMDAISSPLPPLSPSTPVTRPPQPSAEGSDVTEVQTAGRRFVRSFTTQSAEQSYTKSGDILSVPEGERCESVQASVKEICPAADASSRASSSLGEQNDKGRSPSPIAVDEEGEVTRPPHEVARTVTPCPLRSSEVGGKEEDFPHDAPIDAQEQGVQPLDNSGIAPIGVNDVSLHITSTASCQSGEQSTLCEGHDCPELGDLNTKCVTVGARTSLRTDGSKSGGRVEELSLDQRKLLTEQPTRSRGGAVFPTEESLRGFSDKLFDQYQNKLAHLAFDVLYTRMVASPVTQMLESHGRRLICMRRDAWIRELIELERLLLPLVRGRSRSRGGNKNSARSKSSKRAESPRSDGSSKRSRSARCYILPTVHDDKGYTRDYLGDGPSCKGFNKNVTQSVVIMDATHVVEEEEKPKAHTTAPDPILSSHHKVVSSGGCFPFVHRLSSRGGRRKERQSRGATTIPAE</sequence>
<name>A0A1G4I3L1_TRYEQ</name>
<proteinExistence type="predicted"/>
<dbReference type="RefSeq" id="XP_067077825.1">
    <property type="nucleotide sequence ID" value="XM_067221724.1"/>
</dbReference>
<feature type="compositionally biased region" description="Basic residues" evidence="1">
    <location>
        <begin position="629"/>
        <end position="639"/>
    </location>
</feature>
<evidence type="ECO:0000256" key="1">
    <source>
        <dbReference type="SAM" id="MobiDB-lite"/>
    </source>
</evidence>
<feature type="compositionally biased region" description="Low complexity" evidence="1">
    <location>
        <begin position="273"/>
        <end position="282"/>
    </location>
</feature>
<accession>A0A1G4I3L1</accession>
<dbReference type="VEuPathDB" id="TriTrypDB:TEOVI_000489000"/>
<feature type="region of interest" description="Disordered" evidence="1">
    <location>
        <begin position="27"/>
        <end position="49"/>
    </location>
</feature>
<feature type="compositionally biased region" description="Basic and acidic residues" evidence="1">
    <location>
        <begin position="303"/>
        <end position="312"/>
    </location>
</feature>
<feature type="compositionally biased region" description="Pro residues" evidence="1">
    <location>
        <begin position="198"/>
        <end position="214"/>
    </location>
</feature>
<feature type="region of interest" description="Disordered" evidence="1">
    <location>
        <begin position="273"/>
        <end position="335"/>
    </location>
</feature>
<feature type="region of interest" description="Disordered" evidence="1">
    <location>
        <begin position="514"/>
        <end position="550"/>
    </location>
</feature>
<reference evidence="2" key="1">
    <citation type="submission" date="2016-09" db="EMBL/GenBank/DDBJ databases">
        <authorList>
            <person name="Hebert L."/>
            <person name="Moumen B."/>
        </authorList>
    </citation>
    <scope>NUCLEOTIDE SEQUENCE [LARGE SCALE GENOMIC DNA]</scope>
    <source>
        <strain evidence="2">OVI</strain>
    </source>
</reference>
<feature type="compositionally biased region" description="Basic and acidic residues" evidence="1">
    <location>
        <begin position="531"/>
        <end position="542"/>
    </location>
</feature>
<dbReference type="EMBL" id="CZPT02000533">
    <property type="protein sequence ID" value="SCU66370.1"/>
    <property type="molecule type" value="Genomic_DNA"/>
</dbReference>
<dbReference type="GeneID" id="92378830"/>
<evidence type="ECO:0000313" key="3">
    <source>
        <dbReference type="Proteomes" id="UP000195570"/>
    </source>
</evidence>
<comment type="caution">
    <text evidence="2">The sequence shown here is derived from an EMBL/GenBank/DDBJ whole genome shotgun (WGS) entry which is preliminary data.</text>
</comment>
<feature type="compositionally biased region" description="Basic and acidic residues" evidence="1">
    <location>
        <begin position="326"/>
        <end position="335"/>
    </location>
</feature>
<gene>
    <name evidence="2" type="ORF">TEOVI_000489000</name>
</gene>
<protein>
    <submittedName>
        <fullName evidence="2">Uncharacterized protein</fullName>
    </submittedName>
</protein>
<organism evidence="2 3">
    <name type="scientific">Trypanosoma equiperdum</name>
    <dbReference type="NCBI Taxonomy" id="5694"/>
    <lineage>
        <taxon>Eukaryota</taxon>
        <taxon>Discoba</taxon>
        <taxon>Euglenozoa</taxon>
        <taxon>Kinetoplastea</taxon>
        <taxon>Metakinetoplastina</taxon>
        <taxon>Trypanosomatida</taxon>
        <taxon>Trypanosomatidae</taxon>
        <taxon>Trypanosoma</taxon>
    </lineage>
</organism>
<feature type="region of interest" description="Disordered" evidence="1">
    <location>
        <begin position="627"/>
        <end position="650"/>
    </location>
</feature>
<dbReference type="AlphaFoldDB" id="A0A1G4I3L1"/>
<feature type="region of interest" description="Disordered" evidence="1">
    <location>
        <begin position="176"/>
        <end position="225"/>
    </location>
</feature>
<dbReference type="Proteomes" id="UP000195570">
    <property type="component" value="Unassembled WGS sequence"/>
</dbReference>
<evidence type="ECO:0000313" key="2">
    <source>
        <dbReference type="EMBL" id="SCU66370.1"/>
    </source>
</evidence>